<dbReference type="SUPFAM" id="SSF57889">
    <property type="entry name" value="Cysteine-rich domain"/>
    <property type="match status" value="1"/>
</dbReference>
<dbReference type="CDD" id="cd20821">
    <property type="entry name" value="C1_MgcRacGAP"/>
    <property type="match status" value="1"/>
</dbReference>
<dbReference type="GO" id="GO:0005096">
    <property type="term" value="F:GTPase activator activity"/>
    <property type="evidence" value="ECO:0007669"/>
    <property type="project" value="TreeGrafter"/>
</dbReference>
<dbReference type="GO" id="GO:0032154">
    <property type="term" value="C:cleavage furrow"/>
    <property type="evidence" value="ECO:0007669"/>
    <property type="project" value="TreeGrafter"/>
</dbReference>
<name>A0A8C0Y388_CYPCA</name>
<dbReference type="SMART" id="SM00324">
    <property type="entry name" value="RhoGAP"/>
    <property type="match status" value="1"/>
</dbReference>
<dbReference type="Ensembl" id="ENSCCRT00000004935.2">
    <property type="protein sequence ID" value="ENSCCRP00000004480.2"/>
    <property type="gene ID" value="ENSCCRG00000002626.2"/>
</dbReference>
<dbReference type="PANTHER" id="PTHR46199">
    <property type="entry name" value="RAC GTPASE-ACTIVATING PROTEIN 1"/>
    <property type="match status" value="1"/>
</dbReference>
<dbReference type="Proteomes" id="UP001108240">
    <property type="component" value="Unplaced"/>
</dbReference>
<reference evidence="2" key="1">
    <citation type="submission" date="2025-08" db="UniProtKB">
        <authorList>
            <consortium name="Ensembl"/>
        </authorList>
    </citation>
    <scope>IDENTIFICATION</scope>
</reference>
<dbReference type="GO" id="GO:0097149">
    <property type="term" value="C:centralspindlin complex"/>
    <property type="evidence" value="ECO:0007669"/>
    <property type="project" value="TreeGrafter"/>
</dbReference>
<dbReference type="Gene3D" id="3.30.60.20">
    <property type="match status" value="1"/>
</dbReference>
<evidence type="ECO:0000313" key="2">
    <source>
        <dbReference type="Ensembl" id="ENSCCRP00000004480.2"/>
    </source>
</evidence>
<dbReference type="InterPro" id="IPR046349">
    <property type="entry name" value="C1-like_sf"/>
</dbReference>
<dbReference type="GO" id="GO:0030496">
    <property type="term" value="C:midbody"/>
    <property type="evidence" value="ECO:0007669"/>
    <property type="project" value="TreeGrafter"/>
</dbReference>
<dbReference type="GO" id="GO:0007266">
    <property type="term" value="P:Rho protein signal transduction"/>
    <property type="evidence" value="ECO:0007669"/>
    <property type="project" value="TreeGrafter"/>
</dbReference>
<organism evidence="2 3">
    <name type="scientific">Cyprinus carpio carpio</name>
    <dbReference type="NCBI Taxonomy" id="630221"/>
    <lineage>
        <taxon>Eukaryota</taxon>
        <taxon>Metazoa</taxon>
        <taxon>Chordata</taxon>
        <taxon>Craniata</taxon>
        <taxon>Vertebrata</taxon>
        <taxon>Euteleostomi</taxon>
        <taxon>Actinopterygii</taxon>
        <taxon>Neopterygii</taxon>
        <taxon>Teleostei</taxon>
        <taxon>Ostariophysi</taxon>
        <taxon>Cypriniformes</taxon>
        <taxon>Cyprinidae</taxon>
        <taxon>Cyprininae</taxon>
        <taxon>Cyprinus</taxon>
    </lineage>
</organism>
<dbReference type="InterPro" id="IPR000198">
    <property type="entry name" value="RhoGAP_dom"/>
</dbReference>
<keyword evidence="3" id="KW-1185">Reference proteome</keyword>
<dbReference type="SUPFAM" id="SSF48350">
    <property type="entry name" value="GTPase activation domain, GAP"/>
    <property type="match status" value="1"/>
</dbReference>
<dbReference type="GO" id="GO:0005634">
    <property type="term" value="C:nucleus"/>
    <property type="evidence" value="ECO:0007669"/>
    <property type="project" value="TreeGrafter"/>
</dbReference>
<feature type="domain" description="Rho-GAP" evidence="1">
    <location>
        <begin position="245"/>
        <end position="368"/>
    </location>
</feature>
<dbReference type="GO" id="GO:0051233">
    <property type="term" value="C:spindle midzone"/>
    <property type="evidence" value="ECO:0007669"/>
    <property type="project" value="TreeGrafter"/>
</dbReference>
<protein>
    <submittedName>
        <fullName evidence="2">Si:ch1073-416j23.1</fullName>
    </submittedName>
</protein>
<dbReference type="GO" id="GO:0051256">
    <property type="term" value="P:mitotic spindle midzone assembly"/>
    <property type="evidence" value="ECO:0007669"/>
    <property type="project" value="TreeGrafter"/>
</dbReference>
<dbReference type="Pfam" id="PF00620">
    <property type="entry name" value="RhoGAP"/>
    <property type="match status" value="1"/>
</dbReference>
<reference evidence="2" key="2">
    <citation type="submission" date="2025-09" db="UniProtKB">
        <authorList>
            <consortium name="Ensembl"/>
        </authorList>
    </citation>
    <scope>IDENTIFICATION</scope>
</reference>
<accession>A0A8C0Y388</accession>
<dbReference type="GeneTree" id="ENSGT00940000154610"/>
<evidence type="ECO:0000259" key="1">
    <source>
        <dbReference type="SMART" id="SM00324"/>
    </source>
</evidence>
<sequence>VEKTLYSKDPTYIIKVLKFVKIVCCLQEFIKVVRDFEAAQKKWIHLLVKSDVAQAALEVKLRHTRNQLDVEIKKRYKTEERQMQLICDVLVHDSKSSACLNDEQRSVLTSFSHKGASVPQHRGKQYLNLQQSSFLSHSDISYDRTDDDLPEGQIHMVIDITQETPEYQSRTLRNECFPPVDAVYIFYMIHPETCMPCGKRIRFGKLAIKCRDCRMVSHPESKQLCLERCSPNAHGSAHFAASTRPWIPSLIVQCVHEIERRGLEEELREKYVSGKGPLMLHKVEEVHAVCGLLKDFLRKLKEPLITFKLHRTFILTWQMDRNNLSRVFGPTVIGHGMLEPSPMTIMRDTNTQPKVVAQYLSFPSDFWEGLLAKKDTLMPPAVDSNVASVCPSTSRGMWYPPCVKAHSQQK</sequence>
<dbReference type="AlphaFoldDB" id="A0A8C0Y388"/>
<evidence type="ECO:0000313" key="3">
    <source>
        <dbReference type="Proteomes" id="UP001108240"/>
    </source>
</evidence>
<dbReference type="GO" id="GO:0000281">
    <property type="term" value="P:mitotic cytokinesis"/>
    <property type="evidence" value="ECO:0007669"/>
    <property type="project" value="TreeGrafter"/>
</dbReference>
<dbReference type="InterPro" id="IPR008936">
    <property type="entry name" value="Rho_GTPase_activation_prot"/>
</dbReference>
<proteinExistence type="predicted"/>
<dbReference type="PANTHER" id="PTHR46199:SF2">
    <property type="entry name" value="RAC GTPASE-ACTIVATING PROTEIN 1"/>
    <property type="match status" value="1"/>
</dbReference>
<dbReference type="Gene3D" id="1.10.555.10">
    <property type="entry name" value="Rho GTPase activation protein"/>
    <property type="match status" value="1"/>
</dbReference>